<protein>
    <submittedName>
        <fullName evidence="3">T-cell activation inhibitor, mitochondrial</fullName>
    </submittedName>
</protein>
<dbReference type="EMBL" id="NEVH01001351">
    <property type="protein sequence ID" value="PNF42940.1"/>
    <property type="molecule type" value="Genomic_DNA"/>
</dbReference>
<dbReference type="AlphaFoldDB" id="A0A2J7RQ39"/>
<dbReference type="InterPro" id="IPR027989">
    <property type="entry name" value="DUF4461"/>
</dbReference>
<evidence type="ECO:0000313" key="3">
    <source>
        <dbReference type="EMBL" id="PNF42940.1"/>
    </source>
</evidence>
<dbReference type="OrthoDB" id="4238at2759"/>
<dbReference type="GO" id="GO:0005739">
    <property type="term" value="C:mitochondrion"/>
    <property type="evidence" value="ECO:0007669"/>
    <property type="project" value="TreeGrafter"/>
</dbReference>
<evidence type="ECO:0000259" key="2">
    <source>
        <dbReference type="Pfam" id="PF14688"/>
    </source>
</evidence>
<sequence length="488" mass="56055">MERLCARKWLEAQKCKYLLIQCANSGAVSRPCRFLSSAEVSAALRPFYFSVHPDLFGRYPAERIVNENSLKQLSSYIETLQQNRPTRPTTVTFYLRNQNTLDTGTFRSVRISLAQRDLRKTVLSILKTCGLPTTYVDNIEPHPEKPRFERLNVKVDENDPVYGSFVLKQQIKKAKDAEKLMIWLKSNVSEALRKLAACQPVREEIVRLQKGLCDTLGVQSVVWDCGWNVTHFRGCLLSFQALARHHPNIMHTLKGRKLIFGNDTGVSLDGHVMLNSGEVRHNWLDLIKNVHKQDAVLYRIPAFEKAVSRVLRDIKVVRRKFQPKVMAKQYENQLRRLTTSLSDHQGRMGYPKDWPDSLSNFELVVETEAGPLMLSPTGQFIVPSSCPAFLLVAFLSENLDAASRLLQRYQRNKYVERDLHQRCVGEFELAALQKDDNITPDLMIECCDRLLRHKTVLSPSLKGVHLWVTNYYSVLSDGEVCIPWNWKL</sequence>
<dbReference type="Pfam" id="PF14687">
    <property type="entry name" value="DUF4460"/>
    <property type="match status" value="1"/>
</dbReference>
<name>A0A2J7RQ39_9NEOP</name>
<dbReference type="InterPro" id="IPR027986">
    <property type="entry name" value="TCAIM"/>
</dbReference>
<feature type="domain" description="DUF4460" evidence="1">
    <location>
        <begin position="33"/>
        <end position="131"/>
    </location>
</feature>
<dbReference type="InterPro" id="IPR028031">
    <property type="entry name" value="DUF4460"/>
</dbReference>
<accession>A0A2J7RQ39</accession>
<keyword evidence="4" id="KW-1185">Reference proteome</keyword>
<dbReference type="Proteomes" id="UP000235965">
    <property type="component" value="Unassembled WGS sequence"/>
</dbReference>
<dbReference type="PANTHER" id="PTHR31596:SF1">
    <property type="entry name" value="T-CELL ACTIVATION INHIBITOR, MITOCHONDRIAL"/>
    <property type="match status" value="1"/>
</dbReference>
<reference evidence="3 4" key="1">
    <citation type="submission" date="2017-12" db="EMBL/GenBank/DDBJ databases">
        <title>Hemimetabolous genomes reveal molecular basis of termite eusociality.</title>
        <authorList>
            <person name="Harrison M.C."/>
            <person name="Jongepier E."/>
            <person name="Robertson H.M."/>
            <person name="Arning N."/>
            <person name="Bitard-Feildel T."/>
            <person name="Chao H."/>
            <person name="Childers C.P."/>
            <person name="Dinh H."/>
            <person name="Doddapaneni H."/>
            <person name="Dugan S."/>
            <person name="Gowin J."/>
            <person name="Greiner C."/>
            <person name="Han Y."/>
            <person name="Hu H."/>
            <person name="Hughes D.S.T."/>
            <person name="Huylmans A.-K."/>
            <person name="Kemena C."/>
            <person name="Kremer L.P.M."/>
            <person name="Lee S.L."/>
            <person name="Lopez-Ezquerra A."/>
            <person name="Mallet L."/>
            <person name="Monroy-Kuhn J.M."/>
            <person name="Moser A."/>
            <person name="Murali S.C."/>
            <person name="Muzny D.M."/>
            <person name="Otani S."/>
            <person name="Piulachs M.-D."/>
            <person name="Poelchau M."/>
            <person name="Qu J."/>
            <person name="Schaub F."/>
            <person name="Wada-Katsumata A."/>
            <person name="Worley K.C."/>
            <person name="Xie Q."/>
            <person name="Ylla G."/>
            <person name="Poulsen M."/>
            <person name="Gibbs R.A."/>
            <person name="Schal C."/>
            <person name="Richards S."/>
            <person name="Belles X."/>
            <person name="Korb J."/>
            <person name="Bornberg-Bauer E."/>
        </authorList>
    </citation>
    <scope>NUCLEOTIDE SEQUENCE [LARGE SCALE GENOMIC DNA]</scope>
    <source>
        <tissue evidence="3">Whole body</tissue>
    </source>
</reference>
<organism evidence="3 4">
    <name type="scientific">Cryptotermes secundus</name>
    <dbReference type="NCBI Taxonomy" id="105785"/>
    <lineage>
        <taxon>Eukaryota</taxon>
        <taxon>Metazoa</taxon>
        <taxon>Ecdysozoa</taxon>
        <taxon>Arthropoda</taxon>
        <taxon>Hexapoda</taxon>
        <taxon>Insecta</taxon>
        <taxon>Pterygota</taxon>
        <taxon>Neoptera</taxon>
        <taxon>Polyneoptera</taxon>
        <taxon>Dictyoptera</taxon>
        <taxon>Blattodea</taxon>
        <taxon>Blattoidea</taxon>
        <taxon>Termitoidae</taxon>
        <taxon>Kalotermitidae</taxon>
        <taxon>Cryptotermitinae</taxon>
        <taxon>Cryptotermes</taxon>
    </lineage>
</organism>
<gene>
    <name evidence="3" type="ORF">B7P43_G11838</name>
</gene>
<proteinExistence type="predicted"/>
<evidence type="ECO:0000259" key="1">
    <source>
        <dbReference type="Pfam" id="PF14687"/>
    </source>
</evidence>
<dbReference type="Pfam" id="PF14688">
    <property type="entry name" value="DUF4461"/>
    <property type="match status" value="1"/>
</dbReference>
<comment type="caution">
    <text evidence="3">The sequence shown here is derived from an EMBL/GenBank/DDBJ whole genome shotgun (WGS) entry which is preliminary data.</text>
</comment>
<feature type="domain" description="DUF4461" evidence="2">
    <location>
        <begin position="179"/>
        <end position="487"/>
    </location>
</feature>
<dbReference type="PANTHER" id="PTHR31596">
    <property type="entry name" value="T-CELL ACTIVATION INHIBITOR, MITOCHONDRIAL"/>
    <property type="match status" value="1"/>
</dbReference>
<dbReference type="InParanoid" id="A0A2J7RQ39"/>
<dbReference type="FunCoup" id="A0A2J7RQ39">
    <property type="interactions" value="700"/>
</dbReference>
<evidence type="ECO:0000313" key="4">
    <source>
        <dbReference type="Proteomes" id="UP000235965"/>
    </source>
</evidence>
<dbReference type="STRING" id="105785.A0A2J7RQ39"/>